<protein>
    <submittedName>
        <fullName evidence="2">Uncharacterized protein</fullName>
    </submittedName>
</protein>
<evidence type="ECO:0000313" key="1">
    <source>
        <dbReference type="Proteomes" id="UP000887579"/>
    </source>
</evidence>
<dbReference type="Proteomes" id="UP000887579">
    <property type="component" value="Unplaced"/>
</dbReference>
<reference evidence="2" key="1">
    <citation type="submission" date="2022-11" db="UniProtKB">
        <authorList>
            <consortium name="WormBaseParasite"/>
        </authorList>
    </citation>
    <scope>IDENTIFICATION</scope>
</reference>
<evidence type="ECO:0000313" key="2">
    <source>
        <dbReference type="WBParaSite" id="ES5_v2.g18877.t1"/>
    </source>
</evidence>
<dbReference type="WBParaSite" id="ES5_v2.g18877.t1">
    <property type="protein sequence ID" value="ES5_v2.g18877.t1"/>
    <property type="gene ID" value="ES5_v2.g18877"/>
</dbReference>
<accession>A0AC34FN76</accession>
<name>A0AC34FN76_9BILA</name>
<proteinExistence type="predicted"/>
<organism evidence="1 2">
    <name type="scientific">Panagrolaimus sp. ES5</name>
    <dbReference type="NCBI Taxonomy" id="591445"/>
    <lineage>
        <taxon>Eukaryota</taxon>
        <taxon>Metazoa</taxon>
        <taxon>Ecdysozoa</taxon>
        <taxon>Nematoda</taxon>
        <taxon>Chromadorea</taxon>
        <taxon>Rhabditida</taxon>
        <taxon>Tylenchina</taxon>
        <taxon>Panagrolaimomorpha</taxon>
        <taxon>Panagrolaimoidea</taxon>
        <taxon>Panagrolaimidae</taxon>
        <taxon>Panagrolaimus</taxon>
    </lineage>
</organism>
<sequence>MSSFGDHHSSATKRRRSPKMEYYDLLFNGGTNYNLPLSFASDDEKLMQSVEAEKIADNLFAGADIFQFTNGPATNQYYHLDLLDPPIPVESRALLGMQSLPIIANPLLSDYYMLPYSSPKTSSISPGTPLS</sequence>